<gene>
    <name evidence="1" type="ORF">P875_00095259</name>
</gene>
<evidence type="ECO:0000313" key="1">
    <source>
        <dbReference type="EMBL" id="KJK62559.1"/>
    </source>
</evidence>
<dbReference type="AlphaFoldDB" id="A0A0F0I464"/>
<organism evidence="1 2">
    <name type="scientific">Aspergillus parasiticus (strain ATCC 56775 / NRRL 5862 / SRRC 143 / SU-1)</name>
    <dbReference type="NCBI Taxonomy" id="1403190"/>
    <lineage>
        <taxon>Eukaryota</taxon>
        <taxon>Fungi</taxon>
        <taxon>Dikarya</taxon>
        <taxon>Ascomycota</taxon>
        <taxon>Pezizomycotina</taxon>
        <taxon>Eurotiomycetes</taxon>
        <taxon>Eurotiomycetidae</taxon>
        <taxon>Eurotiales</taxon>
        <taxon>Aspergillaceae</taxon>
        <taxon>Aspergillus</taxon>
        <taxon>Aspergillus subgen. Circumdati</taxon>
    </lineage>
</organism>
<sequence length="72" mass="8214">MARPAQLRPVVVSFEGAAMSFHKSCHTIDIEIYEDRTFLTAYSDPGDGYREMDLDDAIRNEDGKYDILTELL</sequence>
<dbReference type="EMBL" id="JZEE01000618">
    <property type="protein sequence ID" value="KJK62559.1"/>
    <property type="molecule type" value="Genomic_DNA"/>
</dbReference>
<evidence type="ECO:0000313" key="2">
    <source>
        <dbReference type="Proteomes" id="UP000033540"/>
    </source>
</evidence>
<dbReference type="InterPro" id="IPR036673">
    <property type="entry name" value="Cyanovirin-N_sf"/>
</dbReference>
<protein>
    <submittedName>
        <fullName evidence="1">CVNH domain protein</fullName>
    </submittedName>
</protein>
<accession>A0A0F0I464</accession>
<dbReference type="Gene3D" id="2.30.60.10">
    <property type="entry name" value="Cyanovirin-N"/>
    <property type="match status" value="1"/>
</dbReference>
<name>A0A0F0I464_ASPPU</name>
<dbReference type="Proteomes" id="UP000033540">
    <property type="component" value="Unassembled WGS sequence"/>
</dbReference>
<proteinExistence type="predicted"/>
<comment type="caution">
    <text evidence="1">The sequence shown here is derived from an EMBL/GenBank/DDBJ whole genome shotgun (WGS) entry which is preliminary data.</text>
</comment>
<reference evidence="1 2" key="1">
    <citation type="submission" date="2015-02" db="EMBL/GenBank/DDBJ databases">
        <title>Draft genome sequence of Aspergillus parasiticus SU-1.</title>
        <authorList>
            <person name="Yu J."/>
            <person name="Fedorova N."/>
            <person name="Yin Y."/>
            <person name="Losada L."/>
            <person name="Zafar N."/>
            <person name="Taujale R."/>
            <person name="Ehrlich K.C."/>
            <person name="Bhatnagar D."/>
            <person name="Cleveland T.E."/>
            <person name="Bennett J.W."/>
            <person name="Nierman W.C."/>
        </authorList>
    </citation>
    <scope>NUCLEOTIDE SEQUENCE [LARGE SCALE GENOMIC DNA]</scope>
    <source>
        <strain evidence="2">ATCC 56775 / NRRL 5862 / SRRC 143 / SU-1</strain>
    </source>
</reference>